<proteinExistence type="predicted"/>
<keyword evidence="2" id="KW-1185">Reference proteome</keyword>
<dbReference type="InterPro" id="IPR005883">
    <property type="entry name" value="PilM"/>
</dbReference>
<dbReference type="SUPFAM" id="SSF53067">
    <property type="entry name" value="Actin-like ATPase domain"/>
    <property type="match status" value="2"/>
</dbReference>
<dbReference type="RefSeq" id="WP_039326802.1">
    <property type="nucleotide sequence ID" value="NZ_CP007496.1"/>
</dbReference>
<evidence type="ECO:0000313" key="1">
    <source>
        <dbReference type="EMBL" id="AJA06302.1"/>
    </source>
</evidence>
<dbReference type="AlphaFoldDB" id="A0A6S4GQA7"/>
<dbReference type="Proteomes" id="UP000030902">
    <property type="component" value="Chromosome"/>
</dbReference>
<dbReference type="PANTHER" id="PTHR32432">
    <property type="entry name" value="CELL DIVISION PROTEIN FTSA-RELATED"/>
    <property type="match status" value="1"/>
</dbReference>
<gene>
    <name evidence="1" type="ORF">TM7x_00415</name>
</gene>
<protein>
    <submittedName>
        <fullName evidence="1">Pilus assembly protein PilM</fullName>
    </submittedName>
</protein>
<dbReference type="PANTHER" id="PTHR32432:SF3">
    <property type="entry name" value="ETHANOLAMINE UTILIZATION PROTEIN EUTJ"/>
    <property type="match status" value="1"/>
</dbReference>
<evidence type="ECO:0000313" key="2">
    <source>
        <dbReference type="Proteomes" id="UP000030902"/>
    </source>
</evidence>
<dbReference type="InterPro" id="IPR043129">
    <property type="entry name" value="ATPase_NBD"/>
</dbReference>
<dbReference type="KEGG" id="sox:TM7x_00415"/>
<reference evidence="1 2" key="1">
    <citation type="journal article" date="2015" name="Proc. Natl. Acad. Sci. U.S.A.">
        <title>Cultivation of a human-associated TM7 phylotype reveals a reduced genome and epibiotic parasitic lifestyle.</title>
        <authorList>
            <person name="He X."/>
            <person name="McLean J.S."/>
            <person name="Edlund A."/>
            <person name="Yooseph S."/>
            <person name="Hall A.P."/>
            <person name="Liu S.Y."/>
            <person name="Dorrestein P.C."/>
            <person name="Esquenazi E."/>
            <person name="Hunter R.C."/>
            <person name="Cheng G."/>
            <person name="Nelson K.E."/>
            <person name="Lux R."/>
            <person name="Shi W."/>
        </authorList>
    </citation>
    <scope>NUCLEOTIDE SEQUENCE [LARGE SCALE GENOMIC DNA]</scope>
    <source>
        <strain evidence="1 2">TM7x</strain>
    </source>
</reference>
<dbReference type="Gene3D" id="3.30.420.40">
    <property type="match status" value="2"/>
</dbReference>
<dbReference type="CDD" id="cd24049">
    <property type="entry name" value="ASKHA_NBD_PilM"/>
    <property type="match status" value="1"/>
</dbReference>
<accession>A0A6S4GQA7</accession>
<dbReference type="PIRSF" id="PIRSF019169">
    <property type="entry name" value="PilM"/>
    <property type="match status" value="1"/>
</dbReference>
<organism evidence="1 2">
    <name type="scientific">Candidatus Nanosynbacter lyticus</name>
    <dbReference type="NCBI Taxonomy" id="2093824"/>
    <lineage>
        <taxon>Bacteria</taxon>
        <taxon>Candidatus Saccharimonadota</taxon>
        <taxon>Candidatus Saccharimonadia</taxon>
        <taxon>Candidatus Nanosynbacterales</taxon>
        <taxon>Candidatus Nanosynbacteraceae</taxon>
        <taxon>Candidatus Nanosynbacter</taxon>
    </lineage>
</organism>
<dbReference type="InterPro" id="IPR050696">
    <property type="entry name" value="FtsA/MreB"/>
</dbReference>
<name>A0A6S4GQA7_9BACT</name>
<dbReference type="EMBL" id="CP007496">
    <property type="protein sequence ID" value="AJA06302.1"/>
    <property type="molecule type" value="Genomic_DNA"/>
</dbReference>
<dbReference type="Gene3D" id="3.30.1490.300">
    <property type="match status" value="1"/>
</dbReference>
<dbReference type="Pfam" id="PF11104">
    <property type="entry name" value="PilM_2"/>
    <property type="match status" value="1"/>
</dbReference>
<sequence>MKLAKGLGDFFGLDIDTNAVRVVQLSRAGTGWSLSHYGYTPVDSKISSGDSPEARRRLGEAIMTAVGQAGIKTSNVAVGLPSNKTFSTVIDVPKVSEQELKAMMKYQVDQYIPMPLDEAEVDWVMLGDSLHAQNQYEILLTSTAKTYAEERLELVEGLGFNVIAEEPNAIAMARSLLVSDSQDARLIINVGENSTDLAVVYNGAPRLIRMIPTGLSSLVRAAVQNLNVQEDQARQFILKFGLAPDKLDGQVLRAIDSTLDSFSSELVKSIKFFQTRYPNVAVSGILLSGFGSAIPQMDSYVMNKAGIQSITADPWQRVQVSQTDQQQLAPIASEFAIAVGLAQRSNMS</sequence>
<dbReference type="NCBIfam" id="TIGR01175">
    <property type="entry name" value="pilM"/>
    <property type="match status" value="1"/>
</dbReference>